<sequence>MTASTTTPRHLPTHAPAWRWPLAYLATLVVFLAMDAAWLGTMAGRVYQPAIGHLMAATVDWRAVAVFYPLYVAGLVFFAVAPALRRGRSRLAFAQGACFGFLAYATYDFTNQATLRDWPWLITVIDLAWGTVISGVSSGVAALVTAALTSRRATRTIGR</sequence>
<evidence type="ECO:0000256" key="1">
    <source>
        <dbReference type="SAM" id="Phobius"/>
    </source>
</evidence>
<proteinExistence type="predicted"/>
<keyword evidence="3" id="KW-1185">Reference proteome</keyword>
<name>A0A2G9CHA9_9BURK</name>
<dbReference type="InterPro" id="IPR018687">
    <property type="entry name" value="DUF2177_membr"/>
</dbReference>
<gene>
    <name evidence="2" type="ORF">CS062_01410</name>
</gene>
<keyword evidence="1" id="KW-1133">Transmembrane helix</keyword>
<reference evidence="2 3" key="1">
    <citation type="submission" date="2017-11" db="EMBL/GenBank/DDBJ databases">
        <title>Draft genome sequence of Mitsuaria sp. HWN-4.</title>
        <authorList>
            <person name="Gundlapally S.R."/>
        </authorList>
    </citation>
    <scope>NUCLEOTIDE SEQUENCE [LARGE SCALE GENOMIC DNA]</scope>
    <source>
        <strain evidence="2 3">HWN-4</strain>
    </source>
</reference>
<comment type="caution">
    <text evidence="2">The sequence shown here is derived from an EMBL/GenBank/DDBJ whole genome shotgun (WGS) entry which is preliminary data.</text>
</comment>
<dbReference type="EMBL" id="PEOG01000006">
    <property type="protein sequence ID" value="PIM54889.1"/>
    <property type="molecule type" value="Genomic_DNA"/>
</dbReference>
<evidence type="ECO:0000313" key="3">
    <source>
        <dbReference type="Proteomes" id="UP000231501"/>
    </source>
</evidence>
<protein>
    <recommendedName>
        <fullName evidence="4">DUF2177 domain-containing protein</fullName>
    </recommendedName>
</protein>
<organism evidence="2 3">
    <name type="scientific">Roseateles chitinivorans</name>
    <dbReference type="NCBI Taxonomy" id="2917965"/>
    <lineage>
        <taxon>Bacteria</taxon>
        <taxon>Pseudomonadati</taxon>
        <taxon>Pseudomonadota</taxon>
        <taxon>Betaproteobacteria</taxon>
        <taxon>Burkholderiales</taxon>
        <taxon>Sphaerotilaceae</taxon>
        <taxon>Roseateles</taxon>
    </lineage>
</organism>
<keyword evidence="1" id="KW-0812">Transmembrane</keyword>
<feature type="transmembrane region" description="Helical" evidence="1">
    <location>
        <begin position="21"/>
        <end position="41"/>
    </location>
</feature>
<accession>A0A2G9CHA9</accession>
<dbReference type="Pfam" id="PF09945">
    <property type="entry name" value="DUF2177"/>
    <property type="match status" value="1"/>
</dbReference>
<evidence type="ECO:0008006" key="4">
    <source>
        <dbReference type="Google" id="ProtNLM"/>
    </source>
</evidence>
<keyword evidence="1" id="KW-0472">Membrane</keyword>
<feature type="transmembrane region" description="Helical" evidence="1">
    <location>
        <begin position="91"/>
        <end position="107"/>
    </location>
</feature>
<evidence type="ECO:0000313" key="2">
    <source>
        <dbReference type="EMBL" id="PIM54889.1"/>
    </source>
</evidence>
<dbReference type="OrthoDB" id="166547at2"/>
<dbReference type="AlphaFoldDB" id="A0A2G9CHA9"/>
<feature type="transmembrane region" description="Helical" evidence="1">
    <location>
        <begin position="127"/>
        <end position="149"/>
    </location>
</feature>
<dbReference type="RefSeq" id="WP_099859695.1">
    <property type="nucleotide sequence ID" value="NZ_PEOG01000006.1"/>
</dbReference>
<feature type="transmembrane region" description="Helical" evidence="1">
    <location>
        <begin position="61"/>
        <end position="84"/>
    </location>
</feature>
<dbReference type="Proteomes" id="UP000231501">
    <property type="component" value="Unassembled WGS sequence"/>
</dbReference>